<dbReference type="InterPro" id="IPR011004">
    <property type="entry name" value="Trimer_LpxA-like_sf"/>
</dbReference>
<dbReference type="InterPro" id="IPR047324">
    <property type="entry name" value="LbH_gamma_CA-like"/>
</dbReference>
<reference evidence="1 2" key="1">
    <citation type="submission" date="2021-10" db="EMBL/GenBank/DDBJ databases">
        <title>Anaerobic single-cell dispensing facilitates the cultivation of human gut bacteria.</title>
        <authorList>
            <person name="Afrizal A."/>
        </authorList>
    </citation>
    <scope>NUCLEOTIDE SEQUENCE [LARGE SCALE GENOMIC DNA]</scope>
    <source>
        <strain evidence="1 2">CLA-AA-H200</strain>
    </source>
</reference>
<dbReference type="RefSeq" id="WP_227709242.1">
    <property type="nucleotide sequence ID" value="NZ_JAJEQX010000062.1"/>
</dbReference>
<dbReference type="Proteomes" id="UP001198151">
    <property type="component" value="Unassembled WGS sequence"/>
</dbReference>
<dbReference type="CDD" id="cd04645">
    <property type="entry name" value="LbH_gamma_CA_like"/>
    <property type="match status" value="1"/>
</dbReference>
<evidence type="ECO:0000313" key="2">
    <source>
        <dbReference type="Proteomes" id="UP001198151"/>
    </source>
</evidence>
<dbReference type="PANTHER" id="PTHR13061:SF29">
    <property type="entry name" value="GAMMA CARBONIC ANHYDRASE-LIKE 1, MITOCHONDRIAL-RELATED"/>
    <property type="match status" value="1"/>
</dbReference>
<dbReference type="InterPro" id="IPR001451">
    <property type="entry name" value="Hexapep"/>
</dbReference>
<protein>
    <submittedName>
        <fullName evidence="1">Gamma carbonic anhydrase family protein</fullName>
    </submittedName>
</protein>
<dbReference type="SUPFAM" id="SSF51161">
    <property type="entry name" value="Trimeric LpxA-like enzymes"/>
    <property type="match status" value="1"/>
</dbReference>
<proteinExistence type="predicted"/>
<keyword evidence="2" id="KW-1185">Reference proteome</keyword>
<dbReference type="Gene3D" id="2.160.10.10">
    <property type="entry name" value="Hexapeptide repeat proteins"/>
    <property type="match status" value="1"/>
</dbReference>
<sequence>MSRNQKIAESASIVKESVVDGDVSVGEDSCVLYYAVLRGDVERIDVGKRSNIQDNCTVHADRGCPAVIGDDVTIGHNAVIHGCTIGDGTVVGMGSVILNRAKIGKECLIGAGSLILEGQEIPDGSLAAGHPASVKRMLTEEERKKLYENSRAYVEEGKKLKREGKCHEL</sequence>
<dbReference type="Pfam" id="PF14602">
    <property type="entry name" value="Hexapep_2"/>
    <property type="match status" value="1"/>
</dbReference>
<dbReference type="PANTHER" id="PTHR13061">
    <property type="entry name" value="DYNACTIN SUBUNIT P25"/>
    <property type="match status" value="1"/>
</dbReference>
<organism evidence="1 2">
    <name type="scientific">Ruminococcus turbiniformis</name>
    <dbReference type="NCBI Taxonomy" id="2881258"/>
    <lineage>
        <taxon>Bacteria</taxon>
        <taxon>Bacillati</taxon>
        <taxon>Bacillota</taxon>
        <taxon>Clostridia</taxon>
        <taxon>Eubacteriales</taxon>
        <taxon>Oscillospiraceae</taxon>
        <taxon>Ruminococcus</taxon>
    </lineage>
</organism>
<comment type="caution">
    <text evidence="1">The sequence shown here is derived from an EMBL/GenBank/DDBJ whole genome shotgun (WGS) entry which is preliminary data.</text>
</comment>
<dbReference type="Pfam" id="PF00132">
    <property type="entry name" value="Hexapep"/>
    <property type="match status" value="1"/>
</dbReference>
<dbReference type="InterPro" id="IPR050484">
    <property type="entry name" value="Transf_Hexapept/Carb_Anhydrase"/>
</dbReference>
<dbReference type="EMBL" id="JAJEQX010000062">
    <property type="protein sequence ID" value="MCC2256268.1"/>
    <property type="molecule type" value="Genomic_DNA"/>
</dbReference>
<accession>A0ABS8G1X0</accession>
<evidence type="ECO:0000313" key="1">
    <source>
        <dbReference type="EMBL" id="MCC2256268.1"/>
    </source>
</evidence>
<name>A0ABS8G1X0_9FIRM</name>
<gene>
    <name evidence="1" type="ORF">LKD70_17965</name>
</gene>